<protein>
    <submittedName>
        <fullName evidence="1">Uncharacterized protein</fullName>
    </submittedName>
</protein>
<reference evidence="2" key="1">
    <citation type="journal article" date="2022" name="Mol. Ecol. Resour.">
        <title>The genomes of chicory, endive, great burdock and yacon provide insights into Asteraceae palaeo-polyploidization history and plant inulin production.</title>
        <authorList>
            <person name="Fan W."/>
            <person name="Wang S."/>
            <person name="Wang H."/>
            <person name="Wang A."/>
            <person name="Jiang F."/>
            <person name="Liu H."/>
            <person name="Zhao H."/>
            <person name="Xu D."/>
            <person name="Zhang Y."/>
        </authorList>
    </citation>
    <scope>NUCLEOTIDE SEQUENCE [LARGE SCALE GENOMIC DNA]</scope>
    <source>
        <strain evidence="2">cv. Niubang</strain>
    </source>
</reference>
<keyword evidence="2" id="KW-1185">Reference proteome</keyword>
<evidence type="ECO:0000313" key="2">
    <source>
        <dbReference type="Proteomes" id="UP001055879"/>
    </source>
</evidence>
<gene>
    <name evidence="1" type="ORF">L6452_15066</name>
</gene>
<organism evidence="1 2">
    <name type="scientific">Arctium lappa</name>
    <name type="common">Greater burdock</name>
    <name type="synonym">Lappa major</name>
    <dbReference type="NCBI Taxonomy" id="4217"/>
    <lineage>
        <taxon>Eukaryota</taxon>
        <taxon>Viridiplantae</taxon>
        <taxon>Streptophyta</taxon>
        <taxon>Embryophyta</taxon>
        <taxon>Tracheophyta</taxon>
        <taxon>Spermatophyta</taxon>
        <taxon>Magnoliopsida</taxon>
        <taxon>eudicotyledons</taxon>
        <taxon>Gunneridae</taxon>
        <taxon>Pentapetalae</taxon>
        <taxon>asterids</taxon>
        <taxon>campanulids</taxon>
        <taxon>Asterales</taxon>
        <taxon>Asteraceae</taxon>
        <taxon>Carduoideae</taxon>
        <taxon>Cardueae</taxon>
        <taxon>Arctiinae</taxon>
        <taxon>Arctium</taxon>
    </lineage>
</organism>
<dbReference type="EMBL" id="CM042050">
    <property type="protein sequence ID" value="KAI3735560.1"/>
    <property type="molecule type" value="Genomic_DNA"/>
</dbReference>
<evidence type="ECO:0000313" key="1">
    <source>
        <dbReference type="EMBL" id="KAI3735560.1"/>
    </source>
</evidence>
<accession>A0ACB9CMY2</accession>
<proteinExistence type="predicted"/>
<dbReference type="Proteomes" id="UP001055879">
    <property type="component" value="Linkage Group LG04"/>
</dbReference>
<sequence>MQQPEGFVVKNQENKVCKLIKSLYGLKEAPKQWHEKFDNTMLSNGFRINEWDKCVYVKQYKTTYVIICLYVDDMLIMRSNLDVINQTKKMLHSAFDMKDMDVADVILVSSYECEHAFNCTIMAASTLTSNSGYLSGIEPLTGTNFNTWRDQVKLTIGVMDLDHALRLPRPIALTDKSSADGKRAYELWDRSNRMSLMIIKNSISVAIRGAIPDSEDAKTYLNSVEDQFKGTSKAHASTLILKMLTTKYNGVGGVREHIMMMSDMANKLKSMDMEISEGFLVHFIMTSLPSQFGMFKINYNTQKEKWKMSELISMCVQEEERLKVEKSDVAHLTTTDSKKRKGFPKGKGNMGDKFTPNKVPNTGASTSTFQEILKCKFCRNKGHTQRDCPKFKEWLAKKGTPQQNGVAERRNRTLMDMVRSMLANTSLPNFLWTEALKTAVHILNRVPSKSVPKTSYEIRTNSILKSGIRACSLRNIHSFIMENFAESNSTLISKVPMLKPNEFDMWKIRIRQYILLTDYSMWDVIENGPSTEGQIGVDGKRPPPKTDASILQLH</sequence>
<reference evidence="1 2" key="2">
    <citation type="journal article" date="2022" name="Mol. Ecol. Resour.">
        <title>The genomes of chicory, endive, great burdock and yacon provide insights into Asteraceae paleo-polyploidization history and plant inulin production.</title>
        <authorList>
            <person name="Fan W."/>
            <person name="Wang S."/>
            <person name="Wang H."/>
            <person name="Wang A."/>
            <person name="Jiang F."/>
            <person name="Liu H."/>
            <person name="Zhao H."/>
            <person name="Xu D."/>
            <person name="Zhang Y."/>
        </authorList>
    </citation>
    <scope>NUCLEOTIDE SEQUENCE [LARGE SCALE GENOMIC DNA]</scope>
    <source>
        <strain evidence="2">cv. Niubang</strain>
    </source>
</reference>
<comment type="caution">
    <text evidence="1">The sequence shown here is derived from an EMBL/GenBank/DDBJ whole genome shotgun (WGS) entry which is preliminary data.</text>
</comment>
<name>A0ACB9CMY2_ARCLA</name>